<dbReference type="PROSITE" id="PS00512">
    <property type="entry name" value="ALPHA_GALACTOSIDASE"/>
    <property type="match status" value="1"/>
</dbReference>
<dbReference type="InterPro" id="IPR000254">
    <property type="entry name" value="CBD"/>
</dbReference>
<evidence type="ECO:0000256" key="9">
    <source>
        <dbReference type="RuleBase" id="RU361168"/>
    </source>
</evidence>
<evidence type="ECO:0000256" key="6">
    <source>
        <dbReference type="ARBA" id="ARBA00022801"/>
    </source>
</evidence>
<evidence type="ECO:0000256" key="4">
    <source>
        <dbReference type="ARBA" id="ARBA00022525"/>
    </source>
</evidence>
<dbReference type="InterPro" id="IPR000111">
    <property type="entry name" value="Glyco_hydro_27/36_CS"/>
</dbReference>
<evidence type="ECO:0000313" key="12">
    <source>
        <dbReference type="EMBL" id="KAB5594876.1"/>
    </source>
</evidence>
<comment type="caution">
    <text evidence="12">The sequence shown here is derived from an EMBL/GenBank/DDBJ whole genome shotgun (WGS) entry which is preliminary data.</text>
</comment>
<keyword evidence="9" id="KW-1015">Disulfide bond</keyword>
<keyword evidence="6 9" id="KW-0378">Hydrolase</keyword>
<dbReference type="EMBL" id="SSOP01000015">
    <property type="protein sequence ID" value="KAB5594876.1"/>
    <property type="molecule type" value="Genomic_DNA"/>
</dbReference>
<feature type="compositionally biased region" description="Low complexity" evidence="10">
    <location>
        <begin position="372"/>
        <end position="421"/>
    </location>
</feature>
<feature type="compositionally biased region" description="Basic and acidic residues" evidence="10">
    <location>
        <begin position="66"/>
        <end position="94"/>
    </location>
</feature>
<keyword evidence="8 9" id="KW-0326">Glycosidase</keyword>
<keyword evidence="13" id="KW-1185">Reference proteome</keyword>
<dbReference type="PROSITE" id="PS51164">
    <property type="entry name" value="CBM1_2"/>
    <property type="match status" value="1"/>
</dbReference>
<dbReference type="InterPro" id="IPR035971">
    <property type="entry name" value="CBD_sf"/>
</dbReference>
<evidence type="ECO:0000256" key="8">
    <source>
        <dbReference type="ARBA" id="ARBA00023295"/>
    </source>
</evidence>
<dbReference type="SMART" id="SM00236">
    <property type="entry name" value="fCBD"/>
    <property type="match status" value="1"/>
</dbReference>
<dbReference type="PROSITE" id="PS00562">
    <property type="entry name" value="CBM1_1"/>
    <property type="match status" value="1"/>
</dbReference>
<organism evidence="12 13">
    <name type="scientific">Ceratobasidium theobromae</name>
    <dbReference type="NCBI Taxonomy" id="1582974"/>
    <lineage>
        <taxon>Eukaryota</taxon>
        <taxon>Fungi</taxon>
        <taxon>Dikarya</taxon>
        <taxon>Basidiomycota</taxon>
        <taxon>Agaricomycotina</taxon>
        <taxon>Agaricomycetes</taxon>
        <taxon>Cantharellales</taxon>
        <taxon>Ceratobasidiaceae</taxon>
        <taxon>Ceratobasidium</taxon>
    </lineage>
</organism>
<dbReference type="Gene3D" id="3.20.20.70">
    <property type="entry name" value="Aldolase class I"/>
    <property type="match status" value="1"/>
</dbReference>
<feature type="compositionally biased region" description="Basic and acidic residues" evidence="10">
    <location>
        <begin position="1"/>
        <end position="11"/>
    </location>
</feature>
<dbReference type="GO" id="GO:0005975">
    <property type="term" value="P:carbohydrate metabolic process"/>
    <property type="evidence" value="ECO:0007669"/>
    <property type="project" value="InterPro"/>
</dbReference>
<dbReference type="InterPro" id="IPR013785">
    <property type="entry name" value="Aldolase_TIM"/>
</dbReference>
<dbReference type="InterPro" id="IPR022024">
    <property type="entry name" value="DUF3602"/>
</dbReference>
<dbReference type="Pfam" id="PF17801">
    <property type="entry name" value="Melibiase_C"/>
    <property type="match status" value="1"/>
</dbReference>
<feature type="domain" description="CBM1" evidence="11">
    <location>
        <begin position="333"/>
        <end position="369"/>
    </location>
</feature>
<dbReference type="CDD" id="cd14792">
    <property type="entry name" value="GH27"/>
    <property type="match status" value="1"/>
</dbReference>
<dbReference type="AlphaFoldDB" id="A0A5N5QUM3"/>
<evidence type="ECO:0000256" key="5">
    <source>
        <dbReference type="ARBA" id="ARBA00022729"/>
    </source>
</evidence>
<feature type="region of interest" description="Disordered" evidence="10">
    <location>
        <begin position="372"/>
        <end position="424"/>
    </location>
</feature>
<dbReference type="OrthoDB" id="5795902at2759"/>
<feature type="compositionally biased region" description="Basic and acidic residues" evidence="10">
    <location>
        <begin position="206"/>
        <end position="219"/>
    </location>
</feature>
<dbReference type="GO" id="GO:0005576">
    <property type="term" value="C:extracellular region"/>
    <property type="evidence" value="ECO:0007669"/>
    <property type="project" value="UniProtKB-SubCell"/>
</dbReference>
<dbReference type="PRINTS" id="PR00740">
    <property type="entry name" value="GLHYDRLASE27"/>
</dbReference>
<dbReference type="Gene3D" id="2.60.40.1180">
    <property type="entry name" value="Golgi alpha-mannosidase II"/>
    <property type="match status" value="1"/>
</dbReference>
<dbReference type="GO" id="GO:0030248">
    <property type="term" value="F:cellulose binding"/>
    <property type="evidence" value="ECO:0007669"/>
    <property type="project" value="InterPro"/>
</dbReference>
<dbReference type="SUPFAM" id="SSF51445">
    <property type="entry name" value="(Trans)glycosidases"/>
    <property type="match status" value="1"/>
</dbReference>
<evidence type="ECO:0000259" key="11">
    <source>
        <dbReference type="PROSITE" id="PS51164"/>
    </source>
</evidence>
<dbReference type="PANTHER" id="PTHR11452:SF61">
    <property type="entry name" value="ALPHA-GALACTOSIDASE B-RELATED"/>
    <property type="match status" value="1"/>
</dbReference>
<evidence type="ECO:0000256" key="3">
    <source>
        <dbReference type="ARBA" id="ARBA00009743"/>
    </source>
</evidence>
<comment type="catalytic activity">
    <reaction evidence="1 9">
        <text>Hydrolysis of terminal, non-reducing alpha-D-galactose residues in alpha-D-galactosides, including galactose oligosaccharides, galactomannans and galactolipids.</text>
        <dbReference type="EC" id="3.2.1.22"/>
    </reaction>
</comment>
<dbReference type="Proteomes" id="UP000383932">
    <property type="component" value="Unassembled WGS sequence"/>
</dbReference>
<protein>
    <recommendedName>
        <fullName evidence="9">Alpha-galactosidase</fullName>
        <ecNumber evidence="9">3.2.1.22</ecNumber>
    </recommendedName>
    <alternativeName>
        <fullName evidence="9">Melibiase</fullName>
    </alternativeName>
</protein>
<dbReference type="InterPro" id="IPR013780">
    <property type="entry name" value="Glyco_hydro_b"/>
</dbReference>
<evidence type="ECO:0000313" key="13">
    <source>
        <dbReference type="Proteomes" id="UP000383932"/>
    </source>
</evidence>
<proteinExistence type="inferred from homology"/>
<evidence type="ECO:0000256" key="1">
    <source>
        <dbReference type="ARBA" id="ARBA00001255"/>
    </source>
</evidence>
<comment type="subcellular location">
    <subcellularLocation>
        <location evidence="2">Secreted</location>
    </subcellularLocation>
</comment>
<evidence type="ECO:0000256" key="10">
    <source>
        <dbReference type="SAM" id="MobiDB-lite"/>
    </source>
</evidence>
<feature type="region of interest" description="Disordered" evidence="10">
    <location>
        <begin position="185"/>
        <end position="222"/>
    </location>
</feature>
<name>A0A5N5QUM3_9AGAM</name>
<feature type="compositionally biased region" description="Basic and acidic residues" evidence="10">
    <location>
        <begin position="107"/>
        <end position="120"/>
    </location>
</feature>
<keyword evidence="4" id="KW-0964">Secreted</keyword>
<dbReference type="GO" id="GO:0004557">
    <property type="term" value="F:alpha-galactosidase activity"/>
    <property type="evidence" value="ECO:0007669"/>
    <property type="project" value="UniProtKB-EC"/>
</dbReference>
<dbReference type="EC" id="3.2.1.22" evidence="9"/>
<dbReference type="SUPFAM" id="SSF51011">
    <property type="entry name" value="Glycosyl hydrolase domain"/>
    <property type="match status" value="1"/>
</dbReference>
<keyword evidence="5" id="KW-0732">Signal</keyword>
<feature type="region of interest" description="Disordered" evidence="10">
    <location>
        <begin position="1"/>
        <end position="133"/>
    </location>
</feature>
<dbReference type="PANTHER" id="PTHR11452">
    <property type="entry name" value="ALPHA-GALACTOSIDASE/ALPHA-N-ACETYLGALACTOSAMINIDASE"/>
    <property type="match status" value="1"/>
</dbReference>
<comment type="similarity">
    <text evidence="3 9">Belongs to the glycosyl hydrolase 27 family.</text>
</comment>
<dbReference type="Pfam" id="PF00734">
    <property type="entry name" value="CBM_1"/>
    <property type="match status" value="1"/>
</dbReference>
<evidence type="ECO:0000256" key="7">
    <source>
        <dbReference type="ARBA" id="ARBA00023180"/>
    </source>
</evidence>
<dbReference type="InterPro" id="IPR017853">
    <property type="entry name" value="GH"/>
</dbReference>
<reference evidence="12 13" key="1">
    <citation type="journal article" date="2019" name="Fungal Biol. Biotechnol.">
        <title>Draft genome sequence of fastidious pathogen Ceratobasidium theobromae, which causes vascular-streak dieback in Theobroma cacao.</title>
        <authorList>
            <person name="Ali S.S."/>
            <person name="Asman A."/>
            <person name="Shao J."/>
            <person name="Firmansyah A.P."/>
            <person name="Susilo A.W."/>
            <person name="Rosmana A."/>
            <person name="McMahon P."/>
            <person name="Junaid M."/>
            <person name="Guest D."/>
            <person name="Kheng T.Y."/>
            <person name="Meinhardt L.W."/>
            <person name="Bailey B.A."/>
        </authorList>
    </citation>
    <scope>NUCLEOTIDE SEQUENCE [LARGE SCALE GENOMIC DNA]</scope>
    <source>
        <strain evidence="12 13">CT2</strain>
    </source>
</reference>
<dbReference type="Pfam" id="PF16499">
    <property type="entry name" value="Melibiase_2"/>
    <property type="match status" value="1"/>
</dbReference>
<dbReference type="SUPFAM" id="SSF57180">
    <property type="entry name" value="Cellulose-binding domain"/>
    <property type="match status" value="1"/>
</dbReference>
<dbReference type="InterPro" id="IPR041233">
    <property type="entry name" value="Melibiase_C"/>
</dbReference>
<accession>A0A5N5QUM3</accession>
<evidence type="ECO:0000256" key="2">
    <source>
        <dbReference type="ARBA" id="ARBA00004613"/>
    </source>
</evidence>
<keyword evidence="7" id="KW-0325">Glycoprotein</keyword>
<dbReference type="InterPro" id="IPR002241">
    <property type="entry name" value="Glyco_hydro_27"/>
</dbReference>
<sequence>MADRSRSRGREFQSTGRGGAGNIVRSESIPRSPEDGILGQERGREILPASRLTHSGRGGAGNIRSPSRDPAEDIRTLNRERELIEDHRRSEEGQIHSTGRGGYGNMDRSRSRSREPRSFEPVHSSGRGGYGNIASGDGRGLANLEEEVRAQHIQVPEFHSSGRGGAGNVVAGSVPIPEIITPTSAANDAQWRSSGRGGAGNMKPVHPTDPHGAAEEARGRKEHHGLGGFIDRLTSRSRDAQNRDHYAYLMVCDVADMCLALTRFTCECSYYLPSDSYAYYFPAKGRVYNYTSSLAVRQRALLLLNSITMARSFKVTTATLILGCATSLVTVQAQQPLYAQCGGITWTGGTTCVAGAVCTWYNDYYSQCVPGSATSSTSTSTSTTSRATTTTTTGAQTTTSTTTATTTSSAAPQASGAGPSRQVGKTPALGWNSWNAYQGNINDAKIRAAADALISLGLKDAGYTYVNVDDCWSNITGRDTGTNRIKPDLNKFPSGIKSVADYVHSLGLLFGIYSDAGTLTCAGYPGSLGYETIDAQTFAEWGIDYLKYDNCNVPSNWTDTYSGDANYDWYNSNSATRYRQMTTALSSVESIRPIQYGNANVWTWGSRVGHSWRMSGDSSATWSYITSIIARNVDYINYVDFYGHNDMDMMEIGNGALTVNEQRTHFAMWVALKSPILLGTDLSKLNSTQLAIIKNAELLAFSQDTTVGAPAKPYKTGTTPPEFYAGKSSKGMHVFIINTGSAAASKVVTFSEVTGLTCTTCKVHDMWTGKDLGTFTTNYTLTVDTHDTAALLLT</sequence>
<gene>
    <name evidence="12" type="ORF">CTheo_1691</name>
</gene>
<dbReference type="Pfam" id="PF12223">
    <property type="entry name" value="DUF3602"/>
    <property type="match status" value="2"/>
</dbReference>